<keyword evidence="1" id="KW-0175">Coiled coil</keyword>
<feature type="domain" description="Glycosyltransferase subfamily 4-like N-terminal" evidence="3">
    <location>
        <begin position="15"/>
        <end position="173"/>
    </location>
</feature>
<dbReference type="EMBL" id="JACHGZ010000057">
    <property type="protein sequence ID" value="MBB5150471.1"/>
    <property type="molecule type" value="Genomic_DNA"/>
</dbReference>
<feature type="domain" description="Glycosyl transferase family 1" evidence="2">
    <location>
        <begin position="1180"/>
        <end position="1345"/>
    </location>
</feature>
<evidence type="ECO:0000259" key="3">
    <source>
        <dbReference type="Pfam" id="PF13439"/>
    </source>
</evidence>
<feature type="coiled-coil region" evidence="1">
    <location>
        <begin position="440"/>
        <end position="512"/>
    </location>
</feature>
<accession>A0A840Q0N3</accession>
<dbReference type="PANTHER" id="PTHR12526">
    <property type="entry name" value="GLYCOSYLTRANSFERASE"/>
    <property type="match status" value="1"/>
</dbReference>
<dbReference type="CDD" id="cd03801">
    <property type="entry name" value="GT4_PimA-like"/>
    <property type="match status" value="2"/>
</dbReference>
<dbReference type="Pfam" id="PF00534">
    <property type="entry name" value="Glycos_transf_1"/>
    <property type="match status" value="1"/>
</dbReference>
<reference evidence="4 5" key="1">
    <citation type="submission" date="2020-08" db="EMBL/GenBank/DDBJ databases">
        <title>Genomic Encyclopedia of Type Strains, Phase IV (KMG-IV): sequencing the most valuable type-strain genomes for metagenomic binning, comparative biology and taxonomic classification.</title>
        <authorList>
            <person name="Goeker M."/>
        </authorList>
    </citation>
    <scope>NUCLEOTIDE SEQUENCE [LARGE SCALE GENOMIC DNA]</scope>
    <source>
        <strain evidence="4 5">DSM 10633</strain>
    </source>
</reference>
<dbReference type="InterPro" id="IPR001296">
    <property type="entry name" value="Glyco_trans_1"/>
</dbReference>
<keyword evidence="5" id="KW-1185">Reference proteome</keyword>
<dbReference type="Gene3D" id="3.40.50.2000">
    <property type="entry name" value="Glycogen Phosphorylase B"/>
    <property type="match status" value="5"/>
</dbReference>
<organism evidence="4 5">
    <name type="scientific">Ureibacillus thermosphaericus</name>
    <dbReference type="NCBI Taxonomy" id="51173"/>
    <lineage>
        <taxon>Bacteria</taxon>
        <taxon>Bacillati</taxon>
        <taxon>Bacillota</taxon>
        <taxon>Bacilli</taxon>
        <taxon>Bacillales</taxon>
        <taxon>Caryophanaceae</taxon>
        <taxon>Ureibacillus</taxon>
    </lineage>
</organism>
<name>A0A840Q0N3_URETH</name>
<comment type="caution">
    <text evidence="4">The sequence shown here is derived from an EMBL/GenBank/DDBJ whole genome shotgun (WGS) entry which is preliminary data.</text>
</comment>
<protein>
    <submittedName>
        <fullName evidence="4">Glycosyltransferase involved in cell wall biosynthesis</fullName>
    </submittedName>
</protein>
<evidence type="ECO:0000313" key="5">
    <source>
        <dbReference type="Proteomes" id="UP000557217"/>
    </source>
</evidence>
<dbReference type="Pfam" id="PF13439">
    <property type="entry name" value="Glyco_transf_4"/>
    <property type="match status" value="1"/>
</dbReference>
<sequence>MKNKNILIVTEHFYMGGLETHILSHCEVLNGLDNNLFIATSKDSDISLIQKYIKKSLFIENFSSTIGADVLAHFKVLKDFVLENDINYIQIHPHKSAIVAAAVANYLNIPFSYTAHGPLNFSPTYGEIYRNLIFDTILPSAHRIYAVSEEVQSIININNESLDVTVLPNIVPVNKNINNYNIDRKFVSMISRLDKDKINGVFECIRFFREFLKTNLGFGKKLIIIGDGDSYNDVKEFTKDDEFIEMVGYSDEVDKFIKDSYFVCGMGRVALESMAQNVPVLLVGYDGLKGFINVDNVENLARSNFSGRNAKTINYKEIISQICKMNNHNEDFCLQRWVIDNRSSKILKNEYLNLVLNSNKKMQVNKWSENFLNICKGLINDDILVSYNIVYFLDLFNINKNDKLLFYLTNELNRVKEEKERQAIELGMVRQSLHEISIKNSEVELKYSDLIDKINELSNDISNRELKLIEKVDELLNLPNKKQEIDTLYENLNQYKAEIDQLHVNLNQLNQQIATNDITFNKLSQKIYDLHGSKYFKLVNLLKRIYIHLYKGNVSEKKEFINWFYNKLLRKPYVSKNKIAHPLDELITIIEHRNSLSSNELYERHPEPEVENFESIYNKKYLYYENYLKQPNDDYTIKIKDILKSKKFKGIVVYPPAVHWEPIQRPQQFLREFAKKGYLCFFCDSNINGDSFIKEYENNLFIINNEAALLSVLKNKFCIVLCTWQGQKAFIDHLPHKLLWYDLLDKLEFFSDTDNKAIEAHNEMVQNADIVTYSAEKLYKYVEIRKDAVLLPNATNFEDFKDLNNNTLIRNELLDKKYSNVIGYFGAIEEWFDAEIINKLAERNKDWLFVIIGSVSPDIHFNNIDNIRLLGRVDYSKLVDYASLFDVALIPFKVNELTDCVSPVKYFEYRALGLPVVSTPIHEMKRYKDDYGVYLAADYLEFENSIKEALALDKQELKNNSKRFALNNQWKNRVDLVEERINNSITNLRVFANYNMTNHVAVMTGTFLGLDGDSFYSGGAERYLIDLNEIVNSIGFELIIYQYGTFPWTRKFKNIEVRSLARGEKEITELSIENVKNYNRVFYDEENGIALLNIYSAFFEAWPNVARPSIGISHGVAWDSPINENLSALTFWEQNRKIIESASLVDKMVSVDTNTANWFQTIDFKLGNKMEYIPNYVDTDEFKPVKKDSDRIVIMYPRRLYGARGLYLVLDIIDDILKKYKNVDFYFVGKGFEEDTRHVEKKIKNWKERIKWYSLDPSEMHKAYEVADIVLIPTLHSEGTSLSCLEAMSSGNAIIATRIGGLTDLVINNFNGLLIEPNSNALKNSIEYLLENPDKLKSIKENAIQVSKVFSKSQWDKKWSSLIQTYIDKTKIKESSIVTKTLHVYVDDNLDLNRFVNIIKEYLVNGYNVMVFMKKIINNRKMFSFGRLQFLTFEEDIFDPGDYIIASTKLQKIMQDKKYKVDKFI</sequence>
<proteinExistence type="predicted"/>
<gene>
    <name evidence="4" type="ORF">HNR36_002897</name>
</gene>
<dbReference type="InterPro" id="IPR028098">
    <property type="entry name" value="Glyco_trans_4-like_N"/>
</dbReference>
<dbReference type="Pfam" id="PF13692">
    <property type="entry name" value="Glyco_trans_1_4"/>
    <property type="match status" value="1"/>
</dbReference>
<evidence type="ECO:0000313" key="4">
    <source>
        <dbReference type="EMBL" id="MBB5150471.1"/>
    </source>
</evidence>
<evidence type="ECO:0000259" key="2">
    <source>
        <dbReference type="Pfam" id="PF00534"/>
    </source>
</evidence>
<evidence type="ECO:0000256" key="1">
    <source>
        <dbReference type="SAM" id="Coils"/>
    </source>
</evidence>
<dbReference type="GO" id="GO:0016757">
    <property type="term" value="F:glycosyltransferase activity"/>
    <property type="evidence" value="ECO:0007669"/>
    <property type="project" value="InterPro"/>
</dbReference>
<keyword evidence="4" id="KW-0808">Transferase</keyword>
<dbReference type="Proteomes" id="UP000557217">
    <property type="component" value="Unassembled WGS sequence"/>
</dbReference>
<dbReference type="RefSeq" id="WP_168412860.1">
    <property type="nucleotide sequence ID" value="NZ_JAAXPW010000056.1"/>
</dbReference>
<dbReference type="SUPFAM" id="SSF53756">
    <property type="entry name" value="UDP-Glycosyltransferase/glycogen phosphorylase"/>
    <property type="match status" value="3"/>
</dbReference>